<dbReference type="GO" id="GO:0003824">
    <property type="term" value="F:catalytic activity"/>
    <property type="evidence" value="ECO:0007669"/>
    <property type="project" value="InterPro"/>
</dbReference>
<evidence type="ECO:0000313" key="3">
    <source>
        <dbReference type="Proteomes" id="UP000262882"/>
    </source>
</evidence>
<protein>
    <submittedName>
        <fullName evidence="2">MOSC domain-containing protein</fullName>
    </submittedName>
</protein>
<dbReference type="SUPFAM" id="SSF50800">
    <property type="entry name" value="PK beta-barrel domain-like"/>
    <property type="match status" value="1"/>
</dbReference>
<name>A0A372GMI5_9ACTN</name>
<accession>A0A372GMI5</accession>
<comment type="caution">
    <text evidence="2">The sequence shown here is derived from an EMBL/GenBank/DDBJ whole genome shotgun (WGS) entry which is preliminary data.</text>
</comment>
<dbReference type="RefSeq" id="WP_117398580.1">
    <property type="nucleotide sequence ID" value="NZ_QVNQ01000002.1"/>
</dbReference>
<feature type="domain" description="MOSC" evidence="1">
    <location>
        <begin position="27"/>
        <end position="169"/>
    </location>
</feature>
<dbReference type="AlphaFoldDB" id="A0A372GMI5"/>
<gene>
    <name evidence="2" type="ORF">D0T12_06820</name>
</gene>
<dbReference type="GO" id="GO:0030170">
    <property type="term" value="F:pyridoxal phosphate binding"/>
    <property type="evidence" value="ECO:0007669"/>
    <property type="project" value="InterPro"/>
</dbReference>
<dbReference type="Pfam" id="PF03473">
    <property type="entry name" value="MOSC"/>
    <property type="match status" value="1"/>
</dbReference>
<dbReference type="PROSITE" id="PS51340">
    <property type="entry name" value="MOSC"/>
    <property type="match status" value="1"/>
</dbReference>
<sequence>MKLLSVNIGRPRANPWQAVAVTGIDKRPTTGPVMVTAPNPGEPGDVGLAGDRTYSPGHGGPDQAVYAYAREDLDFWQDELGRPLPDGVFGENLTTAGIEVNGALIGERWRVGAEVVLEVSCPRIPCATFQGWLDETGWIKRFTEVARPGAYLRVIAPGEVRADDPVGVEERPDHDVTVAVAFRALTGEPDLLPRLLRADALPQELKDLARRRIA</sequence>
<dbReference type="InterPro" id="IPR011037">
    <property type="entry name" value="Pyrv_Knase-like_insert_dom_sf"/>
</dbReference>
<dbReference type="Gene3D" id="2.40.33.20">
    <property type="entry name" value="PK beta-barrel domain-like"/>
    <property type="match status" value="1"/>
</dbReference>
<dbReference type="EMBL" id="QVNQ01000002">
    <property type="protein sequence ID" value="RFS86309.1"/>
    <property type="molecule type" value="Genomic_DNA"/>
</dbReference>
<dbReference type="PANTHER" id="PTHR30212:SF2">
    <property type="entry name" value="PROTEIN YIIM"/>
    <property type="match status" value="1"/>
</dbReference>
<dbReference type="Proteomes" id="UP000262882">
    <property type="component" value="Unassembled WGS sequence"/>
</dbReference>
<evidence type="ECO:0000259" key="1">
    <source>
        <dbReference type="PROSITE" id="PS51340"/>
    </source>
</evidence>
<dbReference type="InterPro" id="IPR052353">
    <property type="entry name" value="Benzoxazolinone_Detox_Enz"/>
</dbReference>
<proteinExistence type="predicted"/>
<keyword evidence="3" id="KW-1185">Reference proteome</keyword>
<dbReference type="InterPro" id="IPR005302">
    <property type="entry name" value="MoCF_Sase_C"/>
</dbReference>
<dbReference type="GO" id="GO:0030151">
    <property type="term" value="F:molybdenum ion binding"/>
    <property type="evidence" value="ECO:0007669"/>
    <property type="project" value="InterPro"/>
</dbReference>
<dbReference type="PANTHER" id="PTHR30212">
    <property type="entry name" value="PROTEIN YIIM"/>
    <property type="match status" value="1"/>
</dbReference>
<reference evidence="2 3" key="1">
    <citation type="submission" date="2018-08" db="EMBL/GenBank/DDBJ databases">
        <title>Actinomadura spongicola sp. nov., isolated from marine sponge Leucetta chagosensis.</title>
        <authorList>
            <person name="Li L."/>
            <person name="Lin H.W."/>
        </authorList>
    </citation>
    <scope>NUCLEOTIDE SEQUENCE [LARGE SCALE GENOMIC DNA]</scope>
    <source>
        <strain evidence="2 3">LHW52907</strain>
    </source>
</reference>
<dbReference type="OrthoDB" id="9801223at2"/>
<evidence type="ECO:0000313" key="2">
    <source>
        <dbReference type="EMBL" id="RFS86309.1"/>
    </source>
</evidence>
<organism evidence="2 3">
    <name type="scientific">Actinomadura spongiicola</name>
    <dbReference type="NCBI Taxonomy" id="2303421"/>
    <lineage>
        <taxon>Bacteria</taxon>
        <taxon>Bacillati</taxon>
        <taxon>Actinomycetota</taxon>
        <taxon>Actinomycetes</taxon>
        <taxon>Streptosporangiales</taxon>
        <taxon>Thermomonosporaceae</taxon>
        <taxon>Actinomadura</taxon>
    </lineage>
</organism>